<dbReference type="CDD" id="cd07771">
    <property type="entry name" value="ASKHA_NBD_FGGY_RhaB-like"/>
    <property type="match status" value="1"/>
</dbReference>
<dbReference type="STRING" id="234267.Acid_3424"/>
<dbReference type="GO" id="GO:0005829">
    <property type="term" value="C:cytosol"/>
    <property type="evidence" value="ECO:0007669"/>
    <property type="project" value="TreeGrafter"/>
</dbReference>
<keyword evidence="7" id="KW-0684">Rhamnose metabolism</keyword>
<dbReference type="GO" id="GO:0004370">
    <property type="term" value="F:glycerol kinase activity"/>
    <property type="evidence" value="ECO:0007669"/>
    <property type="project" value="TreeGrafter"/>
</dbReference>
<evidence type="ECO:0000259" key="9">
    <source>
        <dbReference type="Pfam" id="PF02782"/>
    </source>
</evidence>
<dbReference type="AlphaFoldDB" id="Q021J2"/>
<evidence type="ECO:0000256" key="5">
    <source>
        <dbReference type="ARBA" id="ARBA00022840"/>
    </source>
</evidence>
<gene>
    <name evidence="10" type="ordered locus">Acid_3424</name>
</gene>
<keyword evidence="2" id="KW-0808">Transferase</keyword>
<dbReference type="eggNOG" id="COG1070">
    <property type="taxonomic scope" value="Bacteria"/>
</dbReference>
<dbReference type="InterPro" id="IPR018485">
    <property type="entry name" value="FGGY_C"/>
</dbReference>
<dbReference type="Pfam" id="PF02782">
    <property type="entry name" value="FGGY_C"/>
    <property type="match status" value="1"/>
</dbReference>
<dbReference type="PANTHER" id="PTHR10196:SF93">
    <property type="entry name" value="L-RHAMNULOKINASE"/>
    <property type="match status" value="1"/>
</dbReference>
<keyword evidence="6" id="KW-1015">Disulfide bond</keyword>
<keyword evidence="4 10" id="KW-0418">Kinase</keyword>
<dbReference type="GO" id="GO:0008993">
    <property type="term" value="F:rhamnulokinase activity"/>
    <property type="evidence" value="ECO:0007669"/>
    <property type="project" value="InterPro"/>
</dbReference>
<dbReference type="HOGENOM" id="CLU_039395_0_1_0"/>
<proteinExistence type="inferred from homology"/>
<evidence type="ECO:0000256" key="2">
    <source>
        <dbReference type="ARBA" id="ARBA00022679"/>
    </source>
</evidence>
<dbReference type="PANTHER" id="PTHR10196">
    <property type="entry name" value="SUGAR KINASE"/>
    <property type="match status" value="1"/>
</dbReference>
<dbReference type="InParanoid" id="Q021J2"/>
<keyword evidence="3" id="KW-0547">Nucleotide-binding</keyword>
<feature type="domain" description="Carbohydrate kinase FGGY C-terminal" evidence="9">
    <location>
        <begin position="257"/>
        <end position="446"/>
    </location>
</feature>
<dbReference type="SUPFAM" id="SSF53067">
    <property type="entry name" value="Actin-like ATPase domain"/>
    <property type="match status" value="2"/>
</dbReference>
<dbReference type="GO" id="GO:0005524">
    <property type="term" value="F:ATP binding"/>
    <property type="evidence" value="ECO:0007669"/>
    <property type="project" value="UniProtKB-KW"/>
</dbReference>
<name>Q021J2_SOLUE</name>
<evidence type="ECO:0000256" key="7">
    <source>
        <dbReference type="ARBA" id="ARBA00023308"/>
    </source>
</evidence>
<accession>Q021J2</accession>
<evidence type="ECO:0000256" key="6">
    <source>
        <dbReference type="ARBA" id="ARBA00023157"/>
    </source>
</evidence>
<evidence type="ECO:0000313" key="10">
    <source>
        <dbReference type="EMBL" id="ABJ84397.1"/>
    </source>
</evidence>
<evidence type="ECO:0000256" key="3">
    <source>
        <dbReference type="ARBA" id="ARBA00022741"/>
    </source>
</evidence>
<dbReference type="Pfam" id="PF00370">
    <property type="entry name" value="FGGY_N"/>
    <property type="match status" value="1"/>
</dbReference>
<reference evidence="10" key="1">
    <citation type="submission" date="2006-10" db="EMBL/GenBank/DDBJ databases">
        <title>Complete sequence of Solibacter usitatus Ellin6076.</title>
        <authorList>
            <consortium name="US DOE Joint Genome Institute"/>
            <person name="Copeland A."/>
            <person name="Lucas S."/>
            <person name="Lapidus A."/>
            <person name="Barry K."/>
            <person name="Detter J.C."/>
            <person name="Glavina del Rio T."/>
            <person name="Hammon N."/>
            <person name="Israni S."/>
            <person name="Dalin E."/>
            <person name="Tice H."/>
            <person name="Pitluck S."/>
            <person name="Thompson L.S."/>
            <person name="Brettin T."/>
            <person name="Bruce D."/>
            <person name="Han C."/>
            <person name="Tapia R."/>
            <person name="Gilna P."/>
            <person name="Schmutz J."/>
            <person name="Larimer F."/>
            <person name="Land M."/>
            <person name="Hauser L."/>
            <person name="Kyrpides N."/>
            <person name="Mikhailova N."/>
            <person name="Janssen P.H."/>
            <person name="Kuske C.R."/>
            <person name="Richardson P."/>
        </authorList>
    </citation>
    <scope>NUCLEOTIDE SEQUENCE</scope>
    <source>
        <strain evidence="10">Ellin6076</strain>
    </source>
</reference>
<dbReference type="FunCoup" id="Q021J2">
    <property type="interactions" value="162"/>
</dbReference>
<dbReference type="InterPro" id="IPR043129">
    <property type="entry name" value="ATPase_NBD"/>
</dbReference>
<keyword evidence="5" id="KW-0067">ATP-binding</keyword>
<dbReference type="GO" id="GO:0006071">
    <property type="term" value="P:glycerol metabolic process"/>
    <property type="evidence" value="ECO:0007669"/>
    <property type="project" value="TreeGrafter"/>
</dbReference>
<evidence type="ECO:0000259" key="8">
    <source>
        <dbReference type="Pfam" id="PF00370"/>
    </source>
</evidence>
<organism evidence="10">
    <name type="scientific">Solibacter usitatus (strain Ellin6076)</name>
    <dbReference type="NCBI Taxonomy" id="234267"/>
    <lineage>
        <taxon>Bacteria</taxon>
        <taxon>Pseudomonadati</taxon>
        <taxon>Acidobacteriota</taxon>
        <taxon>Terriglobia</taxon>
        <taxon>Bryobacterales</taxon>
        <taxon>Solibacteraceae</taxon>
        <taxon>Candidatus Solibacter</taxon>
    </lineage>
</organism>
<dbReference type="GO" id="GO:0019301">
    <property type="term" value="P:rhamnose catabolic process"/>
    <property type="evidence" value="ECO:0007669"/>
    <property type="project" value="InterPro"/>
</dbReference>
<protein>
    <submittedName>
        <fullName evidence="10">Carbohydrate kinase, FGGY</fullName>
    </submittedName>
</protein>
<feature type="domain" description="Carbohydrate kinase FGGY N-terminal" evidence="8">
    <location>
        <begin position="11"/>
        <end position="228"/>
    </location>
</feature>
<dbReference type="InterPro" id="IPR018484">
    <property type="entry name" value="FGGY_N"/>
</dbReference>
<evidence type="ECO:0000256" key="1">
    <source>
        <dbReference type="ARBA" id="ARBA00009156"/>
    </source>
</evidence>
<dbReference type="EMBL" id="CP000473">
    <property type="protein sequence ID" value="ABJ84397.1"/>
    <property type="molecule type" value="Genomic_DNA"/>
</dbReference>
<comment type="similarity">
    <text evidence="1">Belongs to the FGGY kinase family.</text>
</comment>
<dbReference type="Gene3D" id="3.30.420.40">
    <property type="match status" value="2"/>
</dbReference>
<dbReference type="InterPro" id="IPR013449">
    <property type="entry name" value="Rhamnulokinase"/>
</dbReference>
<evidence type="ECO:0000256" key="4">
    <source>
        <dbReference type="ARBA" id="ARBA00022777"/>
    </source>
</evidence>
<sequence length="491" mass="54348">MQRYTCLFMSYYLAIDLGAESGRALLGSLSGGKLTVEELHRFPNTPVRVSVALYWDILRLWHEIQKGIGVATRERKLTLDGIGVDTWGVDFALIGADGLLVDMPRHYRDARNNGVMERLFEVVPRADVFEYTGVQFMQINTLVQLYAMKLSGSPALGIAHRLLSIPDLFNYWLTGVARSERTIASTTEFFNPETMTWATELLKRLDIPTEMLAELVDPGTFLGRMTDAPHTPVYASAGHDTAAAVAAVPADGGTNWCYISSGTWSLMGVELDRPVINQHSLAANYTNEVGVARKVRFLKNIAGLWLLQECRREWMLQGAEYSYDELARMAAEARPFSATIDPDAFLEPGGMPGKIARHCAESGQLAPGTHGEYARSILESLALRYRQVLEDLEALSGRKIEVIHIVGGGSRNGLLNQFVADCTGRRVVAGPSEATAIGNILVQAMGAGELADLDEIRAVVRNSFELVTVEPNPSEEWELAWVRYRELTRRQ</sequence>
<dbReference type="KEGG" id="sus:Acid_3424"/>